<name>A0AA94EHT3_9GAMM</name>
<protein>
    <recommendedName>
        <fullName evidence="5">Exodeoxyribonuclease 7 large subunit</fullName>
        <ecNumber evidence="5">3.1.11.6</ecNumber>
    </recommendedName>
    <alternativeName>
        <fullName evidence="5">Exodeoxyribonuclease VII large subunit</fullName>
        <shortName evidence="5">Exonuclease VII large subunit</shortName>
    </alternativeName>
</protein>
<comment type="similarity">
    <text evidence="5 6">Belongs to the XseA family.</text>
</comment>
<dbReference type="AlphaFoldDB" id="A0AA94EHT3"/>
<dbReference type="HAMAP" id="MF_00378">
    <property type="entry name" value="Exonuc_7_L"/>
    <property type="match status" value="1"/>
</dbReference>
<reference evidence="10" key="1">
    <citation type="journal article" date="2018" name="Front. Microbiol.">
        <title>Genome-Based Analysis Reveals the Taxonomy and Diversity of the Family Idiomarinaceae.</title>
        <authorList>
            <person name="Liu Y."/>
            <person name="Lai Q."/>
            <person name="Shao Z."/>
        </authorList>
    </citation>
    <scope>NUCLEOTIDE SEQUENCE [LARGE SCALE GENOMIC DNA]</scope>
    <source>
        <strain evidence="10">SN-14</strain>
    </source>
</reference>
<evidence type="ECO:0000256" key="1">
    <source>
        <dbReference type="ARBA" id="ARBA00022490"/>
    </source>
</evidence>
<proteinExistence type="inferred from homology"/>
<gene>
    <name evidence="5" type="primary">xseA</name>
    <name evidence="9" type="ORF">CWE23_04245</name>
</gene>
<comment type="subunit">
    <text evidence="5">Heterooligomer composed of large and small subunits.</text>
</comment>
<evidence type="ECO:0000313" key="10">
    <source>
        <dbReference type="Proteomes" id="UP000286680"/>
    </source>
</evidence>
<dbReference type="EMBL" id="PIPS01000001">
    <property type="protein sequence ID" value="RUO45230.1"/>
    <property type="molecule type" value="Genomic_DNA"/>
</dbReference>
<dbReference type="PANTHER" id="PTHR30008:SF0">
    <property type="entry name" value="EXODEOXYRIBONUCLEASE 7 LARGE SUBUNIT"/>
    <property type="match status" value="1"/>
</dbReference>
<dbReference type="PANTHER" id="PTHR30008">
    <property type="entry name" value="EXODEOXYRIBONUCLEASE 7 LARGE SUBUNIT"/>
    <property type="match status" value="1"/>
</dbReference>
<dbReference type="GO" id="GO:0008855">
    <property type="term" value="F:exodeoxyribonuclease VII activity"/>
    <property type="evidence" value="ECO:0007669"/>
    <property type="project" value="UniProtKB-UniRule"/>
</dbReference>
<sequence>MDIYSVSKLNNDIRLALEQQFGNVWLVGEVSNFAAPGSGHWYFTLKDDKAQIRCAMFRGNNQRAKIRPQNGVQVLVRARVTVYAPRGDYQLIVEHIEDAGQGLLQQQFEQLKVKLAAEGLFANERKRPLPTDIRRVGVVTSPTGAAIQDILAVMKRRDPNVEVIIYPSAVQGEAAIPQLKHMLHSAFVRNEVDVLIVSRGGGSIEDLWCFNDEGVARMLVDAPMPVISAVGHEIDFTICDFVADLRAPTPSAAAEVVTKDRSQTLQQLQSLQQRLMLAQQRKLTHSAQRFQHLQVRLQQQHPQRQLQQQAQRADELQARATRAMQVQLQRLIQRQNYFQSRLQALHPQKDLDRCQRRLSDVQQRLNPAIERLLKQKTEQQRSLMQALNIVSPLNTLDRGYAIVRDNNGNVIRDSQQAPPGTELAIRLAKGELRAVSALHAD</sequence>
<dbReference type="GO" id="GO:0005737">
    <property type="term" value="C:cytoplasm"/>
    <property type="evidence" value="ECO:0007669"/>
    <property type="project" value="UniProtKB-SubCell"/>
</dbReference>
<evidence type="ECO:0000259" key="7">
    <source>
        <dbReference type="Pfam" id="PF02601"/>
    </source>
</evidence>
<evidence type="ECO:0000256" key="2">
    <source>
        <dbReference type="ARBA" id="ARBA00022722"/>
    </source>
</evidence>
<dbReference type="Pfam" id="PF13742">
    <property type="entry name" value="tRNA_anti_2"/>
    <property type="match status" value="1"/>
</dbReference>
<dbReference type="Pfam" id="PF02601">
    <property type="entry name" value="Exonuc_VII_L"/>
    <property type="match status" value="1"/>
</dbReference>
<keyword evidence="1 5" id="KW-0963">Cytoplasm</keyword>
<comment type="function">
    <text evidence="5">Bidirectionally degrades single-stranded DNA into large acid-insoluble oligonucleotides, which are then degraded further into small acid-soluble oligonucleotides.</text>
</comment>
<dbReference type="GO" id="GO:0006308">
    <property type="term" value="P:DNA catabolic process"/>
    <property type="evidence" value="ECO:0007669"/>
    <property type="project" value="UniProtKB-UniRule"/>
</dbReference>
<comment type="catalytic activity">
    <reaction evidence="5 6">
        <text>Exonucleolytic cleavage in either 5'- to 3'- or 3'- to 5'-direction to yield nucleoside 5'-phosphates.</text>
        <dbReference type="EC" id="3.1.11.6"/>
    </reaction>
</comment>
<evidence type="ECO:0000313" key="9">
    <source>
        <dbReference type="EMBL" id="RUO45230.1"/>
    </source>
</evidence>
<comment type="subcellular location">
    <subcellularLocation>
        <location evidence="5 6">Cytoplasm</location>
    </subcellularLocation>
</comment>
<dbReference type="EC" id="3.1.11.6" evidence="5"/>
<keyword evidence="3 5" id="KW-0378">Hydrolase</keyword>
<dbReference type="InterPro" id="IPR020579">
    <property type="entry name" value="Exonuc_VII_lsu_C"/>
</dbReference>
<keyword evidence="4 5" id="KW-0269">Exonuclease</keyword>
<dbReference type="NCBIfam" id="TIGR00237">
    <property type="entry name" value="xseA"/>
    <property type="match status" value="1"/>
</dbReference>
<evidence type="ECO:0000256" key="6">
    <source>
        <dbReference type="RuleBase" id="RU004355"/>
    </source>
</evidence>
<evidence type="ECO:0000259" key="8">
    <source>
        <dbReference type="Pfam" id="PF13742"/>
    </source>
</evidence>
<dbReference type="GO" id="GO:0009318">
    <property type="term" value="C:exodeoxyribonuclease VII complex"/>
    <property type="evidence" value="ECO:0007669"/>
    <property type="project" value="UniProtKB-UniRule"/>
</dbReference>
<keyword evidence="2 5" id="KW-0540">Nuclease</keyword>
<keyword evidence="10" id="KW-1185">Reference proteome</keyword>
<evidence type="ECO:0000256" key="4">
    <source>
        <dbReference type="ARBA" id="ARBA00022839"/>
    </source>
</evidence>
<dbReference type="InterPro" id="IPR003753">
    <property type="entry name" value="Exonuc_VII_L"/>
</dbReference>
<dbReference type="InterPro" id="IPR025824">
    <property type="entry name" value="OB-fold_nuc-bd_dom"/>
</dbReference>
<dbReference type="GO" id="GO:0003676">
    <property type="term" value="F:nucleic acid binding"/>
    <property type="evidence" value="ECO:0007669"/>
    <property type="project" value="InterPro"/>
</dbReference>
<evidence type="ECO:0000256" key="3">
    <source>
        <dbReference type="ARBA" id="ARBA00022801"/>
    </source>
</evidence>
<organism evidence="9 10">
    <name type="scientific">Idiomarina aquatica</name>
    <dbReference type="NCBI Taxonomy" id="1327752"/>
    <lineage>
        <taxon>Bacteria</taxon>
        <taxon>Pseudomonadati</taxon>
        <taxon>Pseudomonadota</taxon>
        <taxon>Gammaproteobacteria</taxon>
        <taxon>Alteromonadales</taxon>
        <taxon>Idiomarinaceae</taxon>
        <taxon>Idiomarina</taxon>
    </lineage>
</organism>
<feature type="domain" description="OB-fold nucleic acid binding" evidence="8">
    <location>
        <begin position="4"/>
        <end position="97"/>
    </location>
</feature>
<dbReference type="RefSeq" id="WP_126819606.1">
    <property type="nucleotide sequence ID" value="NZ_PIPS01000001.1"/>
</dbReference>
<feature type="domain" description="Exonuclease VII large subunit C-terminal" evidence="7">
    <location>
        <begin position="120"/>
        <end position="434"/>
    </location>
</feature>
<comment type="caution">
    <text evidence="9">The sequence shown here is derived from an EMBL/GenBank/DDBJ whole genome shotgun (WGS) entry which is preliminary data.</text>
</comment>
<dbReference type="Proteomes" id="UP000286680">
    <property type="component" value="Unassembled WGS sequence"/>
</dbReference>
<accession>A0AA94EHT3</accession>
<dbReference type="CDD" id="cd04489">
    <property type="entry name" value="ExoVII_LU_OBF"/>
    <property type="match status" value="1"/>
</dbReference>
<evidence type="ECO:0000256" key="5">
    <source>
        <dbReference type="HAMAP-Rule" id="MF_00378"/>
    </source>
</evidence>